<organism evidence="2 3">
    <name type="scientific">Trichomalopsis sarcophagae</name>
    <dbReference type="NCBI Taxonomy" id="543379"/>
    <lineage>
        <taxon>Eukaryota</taxon>
        <taxon>Metazoa</taxon>
        <taxon>Ecdysozoa</taxon>
        <taxon>Arthropoda</taxon>
        <taxon>Hexapoda</taxon>
        <taxon>Insecta</taxon>
        <taxon>Pterygota</taxon>
        <taxon>Neoptera</taxon>
        <taxon>Endopterygota</taxon>
        <taxon>Hymenoptera</taxon>
        <taxon>Apocrita</taxon>
        <taxon>Proctotrupomorpha</taxon>
        <taxon>Chalcidoidea</taxon>
        <taxon>Pteromalidae</taxon>
        <taxon>Pteromalinae</taxon>
        <taxon>Trichomalopsis</taxon>
    </lineage>
</organism>
<evidence type="ECO:0000313" key="3">
    <source>
        <dbReference type="Proteomes" id="UP000215335"/>
    </source>
</evidence>
<evidence type="ECO:0000313" key="2">
    <source>
        <dbReference type="EMBL" id="OXU26954.1"/>
    </source>
</evidence>
<dbReference type="OrthoDB" id="7634006at2759"/>
<reference evidence="2 3" key="1">
    <citation type="journal article" date="2017" name="Curr. Biol.">
        <title>The Evolution of Venom by Co-option of Single-Copy Genes.</title>
        <authorList>
            <person name="Martinson E.O."/>
            <person name="Mrinalini"/>
            <person name="Kelkar Y.D."/>
            <person name="Chang C.H."/>
            <person name="Werren J.H."/>
        </authorList>
    </citation>
    <scope>NUCLEOTIDE SEQUENCE [LARGE SCALE GENOMIC DNA]</scope>
    <source>
        <strain evidence="2 3">Alberta</strain>
        <tissue evidence="2">Whole body</tissue>
    </source>
</reference>
<keyword evidence="3" id="KW-1185">Reference proteome</keyword>
<sequence length="94" mass="10568">MSPLDDIKSTTSVESELMVSDMLEEHEHHHHSIGLGAGKRKRQDDNDGDDLGPRKLPSLASNNNDVSFVLEEHNAEDGLHDDRDDVSFGEKYRQ</sequence>
<comment type="caution">
    <text evidence="2">The sequence shown here is derived from an EMBL/GenBank/DDBJ whole genome shotgun (WGS) entry which is preliminary data.</text>
</comment>
<dbReference type="Proteomes" id="UP000215335">
    <property type="component" value="Unassembled WGS sequence"/>
</dbReference>
<accession>A0A232F7Y2</accession>
<proteinExistence type="predicted"/>
<gene>
    <name evidence="2" type="ORF">TSAR_008157</name>
</gene>
<dbReference type="EMBL" id="NNAY01000691">
    <property type="protein sequence ID" value="OXU26954.1"/>
    <property type="molecule type" value="Genomic_DNA"/>
</dbReference>
<protein>
    <submittedName>
        <fullName evidence="2">Uncharacterized protein</fullName>
    </submittedName>
</protein>
<evidence type="ECO:0000256" key="1">
    <source>
        <dbReference type="SAM" id="MobiDB-lite"/>
    </source>
</evidence>
<feature type="region of interest" description="Disordered" evidence="1">
    <location>
        <begin position="1"/>
        <end position="94"/>
    </location>
</feature>
<dbReference type="AlphaFoldDB" id="A0A232F7Y2"/>
<feature type="compositionally biased region" description="Basic and acidic residues" evidence="1">
    <location>
        <begin position="70"/>
        <end position="94"/>
    </location>
</feature>
<name>A0A232F7Y2_9HYME</name>